<dbReference type="EMBL" id="JBHSCW010000001">
    <property type="protein sequence ID" value="MFC4350367.1"/>
    <property type="molecule type" value="Genomic_DNA"/>
</dbReference>
<dbReference type="InterPro" id="IPR036291">
    <property type="entry name" value="NAD(P)-bd_dom_sf"/>
</dbReference>
<dbReference type="Gene3D" id="3.40.50.720">
    <property type="entry name" value="NAD(P)-binding Rossmann-like Domain"/>
    <property type="match status" value="1"/>
</dbReference>
<evidence type="ECO:0000259" key="1">
    <source>
        <dbReference type="Pfam" id="PF01370"/>
    </source>
</evidence>
<dbReference type="SUPFAM" id="SSF51735">
    <property type="entry name" value="NAD(P)-binding Rossmann-fold domains"/>
    <property type="match status" value="1"/>
</dbReference>
<reference evidence="3" key="1">
    <citation type="journal article" date="2019" name="Int. J. Syst. Evol. Microbiol.">
        <title>The Global Catalogue of Microorganisms (GCM) 10K type strain sequencing project: providing services to taxonomists for standard genome sequencing and annotation.</title>
        <authorList>
            <consortium name="The Broad Institute Genomics Platform"/>
            <consortium name="The Broad Institute Genome Sequencing Center for Infectious Disease"/>
            <person name="Wu L."/>
            <person name="Ma J."/>
        </authorList>
    </citation>
    <scope>NUCLEOTIDE SEQUENCE [LARGE SCALE GENOMIC DNA]</scope>
    <source>
        <strain evidence="3">CECT 8472</strain>
    </source>
</reference>
<gene>
    <name evidence="2" type="ORF">ACFOW6_02295</name>
</gene>
<protein>
    <submittedName>
        <fullName evidence="2">NAD-dependent epimerase/dehydratase family protein</fullName>
    </submittedName>
</protein>
<dbReference type="RefSeq" id="WP_382420706.1">
    <property type="nucleotide sequence ID" value="NZ_JBHSCW010000001.1"/>
</dbReference>
<keyword evidence="3" id="KW-1185">Reference proteome</keyword>
<evidence type="ECO:0000313" key="3">
    <source>
        <dbReference type="Proteomes" id="UP001595799"/>
    </source>
</evidence>
<name>A0ABV8UHV3_9PROT</name>
<accession>A0ABV8UHV3</accession>
<evidence type="ECO:0000313" key="2">
    <source>
        <dbReference type="EMBL" id="MFC4350367.1"/>
    </source>
</evidence>
<dbReference type="InterPro" id="IPR001509">
    <property type="entry name" value="Epimerase_deHydtase"/>
</dbReference>
<sequence>MTSQDPTSSAQSGPWLDASNLPDRFASIAELEDFMARPSRVLADELDQLDGDIMVLGAAGKMGPSLCRLARNAAPDKRVIAVARFSDPAVKSELEAAGVETIACDLLDPAALEALPRVRNIVFMAGRKFGAEGNQPLTWAMNVHVPARVAETFRESRIVAFSTGCVYAFAPVDGMGADEDAPLTPPGEYANSCIGRERMFSYFSDLHGTPGRLFRLNYAIDLRYGVLHDVALKVKQGQPVDVTMGHVNVIWQGDANALALRSLYHSTAPTSPLNVTGPEVISVRWLAREFGRLMDREPIITGQEAETAWLSNAAEACATFGYPLVPLKRMMAWTADWLQRDSPTYGKPTQFEVRDGAY</sequence>
<dbReference type="Pfam" id="PF01370">
    <property type="entry name" value="Epimerase"/>
    <property type="match status" value="1"/>
</dbReference>
<comment type="caution">
    <text evidence="2">The sequence shown here is derived from an EMBL/GenBank/DDBJ whole genome shotgun (WGS) entry which is preliminary data.</text>
</comment>
<feature type="domain" description="NAD-dependent epimerase/dehydratase" evidence="1">
    <location>
        <begin position="53"/>
        <end position="216"/>
    </location>
</feature>
<organism evidence="2 3">
    <name type="scientific">Fodinicurvata halophila</name>
    <dbReference type="NCBI Taxonomy" id="1419723"/>
    <lineage>
        <taxon>Bacteria</taxon>
        <taxon>Pseudomonadati</taxon>
        <taxon>Pseudomonadota</taxon>
        <taxon>Alphaproteobacteria</taxon>
        <taxon>Rhodospirillales</taxon>
        <taxon>Rhodovibrionaceae</taxon>
        <taxon>Fodinicurvata</taxon>
    </lineage>
</organism>
<proteinExistence type="predicted"/>
<dbReference type="Proteomes" id="UP001595799">
    <property type="component" value="Unassembled WGS sequence"/>
</dbReference>